<dbReference type="EMBL" id="CAUJNA010000913">
    <property type="protein sequence ID" value="CAJ1382520.1"/>
    <property type="molecule type" value="Genomic_DNA"/>
</dbReference>
<name>A0AA36I7Q6_9DINO</name>
<organism evidence="1 2">
    <name type="scientific">Effrenium voratum</name>
    <dbReference type="NCBI Taxonomy" id="2562239"/>
    <lineage>
        <taxon>Eukaryota</taxon>
        <taxon>Sar</taxon>
        <taxon>Alveolata</taxon>
        <taxon>Dinophyceae</taxon>
        <taxon>Suessiales</taxon>
        <taxon>Symbiodiniaceae</taxon>
        <taxon>Effrenium</taxon>
    </lineage>
</organism>
<dbReference type="AlphaFoldDB" id="A0AA36I7Q6"/>
<gene>
    <name evidence="1" type="ORF">EVOR1521_LOCUS9881</name>
</gene>
<accession>A0AA36I7Q6</accession>
<reference evidence="1" key="1">
    <citation type="submission" date="2023-08" db="EMBL/GenBank/DDBJ databases">
        <authorList>
            <person name="Chen Y."/>
            <person name="Shah S."/>
            <person name="Dougan E. K."/>
            <person name="Thang M."/>
            <person name="Chan C."/>
        </authorList>
    </citation>
    <scope>NUCLEOTIDE SEQUENCE</scope>
</reference>
<sequence length="291" mass="31822">MLLLSLPLVLAQETLSGLRLRLSDGLSEVPEDAFASGISPWQVEELAFFSDLHCTQPAATPSLDSSVGNASARYQAFDGDNETSWTGACSPGVDSWKICQESWQQGAWLAAFWSTPSPVGCLLLQHQGAELALDRWSNSAWQPWRHFAFSSGVVQLRLPQEAVCNSEMATVAEGGFVRPHCGPQMQWRLRSQGGSWTLYELEFFVDSLCTEAAEFGLPLASQGQLQLWRRFADGDFATAWSASGDAWAGAAFNRSWSVRCVRVAQLFPGSSQALEVWNGTAWAIDQVLPLG</sequence>
<keyword evidence="2" id="KW-1185">Reference proteome</keyword>
<evidence type="ECO:0000313" key="2">
    <source>
        <dbReference type="Proteomes" id="UP001178507"/>
    </source>
</evidence>
<comment type="caution">
    <text evidence="1">The sequence shown here is derived from an EMBL/GenBank/DDBJ whole genome shotgun (WGS) entry which is preliminary data.</text>
</comment>
<protein>
    <submittedName>
        <fullName evidence="1">Uncharacterized protein</fullName>
    </submittedName>
</protein>
<proteinExistence type="predicted"/>
<dbReference type="Proteomes" id="UP001178507">
    <property type="component" value="Unassembled WGS sequence"/>
</dbReference>
<evidence type="ECO:0000313" key="1">
    <source>
        <dbReference type="EMBL" id="CAJ1382520.1"/>
    </source>
</evidence>